<dbReference type="AlphaFoldDB" id="A0AAW5A5E5"/>
<sequence>MARPGIMYVHVAAAAAQLVAQGKNPTIDSVREALGGTGSKSTIAPLLKRWKAAHQDTVAHAELGLPAELVLALKGVYETVQAQATLQVEQSEQTHREATAVLQEQLQQVFSERDALLNAQAQQSQALATAQARSQGLEETVQRQEITLVSLGSEKLGLEQRLVDRVAEIATLSQHLQQAQGQFEHYQASVAQQRADERQAAEQRQQHLEQELTELRQRLLAQQTHLGELHAQEQRWAQDHDRLQSTLHTSQESLILSRSAQEQLARQLAELKQIHQALEQRHVQDEQCLADTRTKLAVAERERRLLTDRFTQAESQLTALAREQQRLLQDNAVLNSQLVELRTLPPNPPLAS</sequence>
<feature type="coiled-coil region" evidence="1">
    <location>
        <begin position="261"/>
        <end position="316"/>
    </location>
</feature>
<dbReference type="Proteomes" id="UP000814172">
    <property type="component" value="Unassembled WGS sequence"/>
</dbReference>
<evidence type="ECO:0000313" key="4">
    <source>
        <dbReference type="Proteomes" id="UP000814172"/>
    </source>
</evidence>
<feature type="domain" description="KfrA N-terminal DNA-binding" evidence="2">
    <location>
        <begin position="9"/>
        <end position="116"/>
    </location>
</feature>
<dbReference type="EMBL" id="WKEW01000006">
    <property type="protein sequence ID" value="MCF5055990.1"/>
    <property type="molecule type" value="Genomic_DNA"/>
</dbReference>
<accession>A0AAW5A5E5</accession>
<evidence type="ECO:0000259" key="2">
    <source>
        <dbReference type="Pfam" id="PF11740"/>
    </source>
</evidence>
<keyword evidence="1" id="KW-0175">Coiled coil</keyword>
<name>A0AAW5A5E5_9PSED</name>
<evidence type="ECO:0000313" key="3">
    <source>
        <dbReference type="EMBL" id="MCF5055990.1"/>
    </source>
</evidence>
<protein>
    <recommendedName>
        <fullName evidence="2">KfrA N-terminal DNA-binding domain-containing protein</fullName>
    </recommendedName>
</protein>
<gene>
    <name evidence="3" type="ORF">GIW75_03210</name>
</gene>
<dbReference type="InterPro" id="IPR021104">
    <property type="entry name" value="KfrA_DNA-bd_N"/>
</dbReference>
<dbReference type="Pfam" id="PF11740">
    <property type="entry name" value="KfrA_N"/>
    <property type="match status" value="1"/>
</dbReference>
<reference evidence="3 4" key="1">
    <citation type="submission" date="2019-11" db="EMBL/GenBank/DDBJ databases">
        <title>Epiphytic Pseudomonas syringae from cherry orchards.</title>
        <authorList>
            <person name="Hulin M.T."/>
        </authorList>
    </citation>
    <scope>NUCLEOTIDE SEQUENCE [LARGE SCALE GENOMIC DNA]</scope>
    <source>
        <strain evidence="3 4">PA-6-9F</strain>
    </source>
</reference>
<proteinExistence type="predicted"/>
<comment type="caution">
    <text evidence="3">The sequence shown here is derived from an EMBL/GenBank/DDBJ whole genome shotgun (WGS) entry which is preliminary data.</text>
</comment>
<keyword evidence="4" id="KW-1185">Reference proteome</keyword>
<feature type="coiled-coil region" evidence="1">
    <location>
        <begin position="191"/>
        <end position="225"/>
    </location>
</feature>
<organism evidence="3 4">
    <name type="scientific">Pseudomonas proteolytica</name>
    <dbReference type="NCBI Taxonomy" id="219574"/>
    <lineage>
        <taxon>Bacteria</taxon>
        <taxon>Pseudomonadati</taxon>
        <taxon>Pseudomonadota</taxon>
        <taxon>Gammaproteobacteria</taxon>
        <taxon>Pseudomonadales</taxon>
        <taxon>Pseudomonadaceae</taxon>
        <taxon>Pseudomonas</taxon>
    </lineage>
</organism>
<feature type="coiled-coil region" evidence="1">
    <location>
        <begin position="88"/>
        <end position="147"/>
    </location>
</feature>
<evidence type="ECO:0000256" key="1">
    <source>
        <dbReference type="SAM" id="Coils"/>
    </source>
</evidence>